<evidence type="ECO:0000313" key="2">
    <source>
        <dbReference type="Proteomes" id="UP000254502"/>
    </source>
</evidence>
<organism evidence="1 2">
    <name type="scientific">Staphylococcus aureus</name>
    <dbReference type="NCBI Taxonomy" id="1280"/>
    <lineage>
        <taxon>Bacteria</taxon>
        <taxon>Bacillati</taxon>
        <taxon>Bacillota</taxon>
        <taxon>Bacilli</taxon>
        <taxon>Bacillales</taxon>
        <taxon>Staphylococcaceae</taxon>
        <taxon>Staphylococcus</taxon>
    </lineage>
</organism>
<accession>A0A380E3G3</accession>
<dbReference type="InterPro" id="IPR000787">
    <property type="entry name" value="Peptidase_M29"/>
</dbReference>
<dbReference type="Pfam" id="PF02073">
    <property type="entry name" value="Peptidase_M29"/>
    <property type="match status" value="1"/>
</dbReference>
<dbReference type="EC" id="3.4.11.-" evidence="1"/>
<keyword evidence="1" id="KW-0645">Protease</keyword>
<reference evidence="1 2" key="1">
    <citation type="submission" date="2018-06" db="EMBL/GenBank/DDBJ databases">
        <authorList>
            <consortium name="Pathogen Informatics"/>
            <person name="Doyle S."/>
        </authorList>
    </citation>
    <scope>NUCLEOTIDE SEQUENCE [LARGE SCALE GENOMIC DNA]</scope>
    <source>
        <strain evidence="1 2">NCTC5664</strain>
    </source>
</reference>
<dbReference type="Proteomes" id="UP000254502">
    <property type="component" value="Unassembled WGS sequence"/>
</dbReference>
<sequence length="63" mass="6992">MFTLKVTAKNYHALHYVSEGTDLTVGLAKNHIWEDATSYVNGKEQAFIANIPTEESIYSTGSK</sequence>
<dbReference type="AlphaFoldDB" id="A0A380E3G3"/>
<dbReference type="GO" id="GO:0006508">
    <property type="term" value="P:proteolysis"/>
    <property type="evidence" value="ECO:0007669"/>
    <property type="project" value="InterPro"/>
</dbReference>
<name>A0A380E3G3_STAAU</name>
<proteinExistence type="predicted"/>
<keyword evidence="1" id="KW-0378">Hydrolase</keyword>
<evidence type="ECO:0000313" key="1">
    <source>
        <dbReference type="EMBL" id="SUK96660.1"/>
    </source>
</evidence>
<gene>
    <name evidence="1" type="primary">pepS_1</name>
    <name evidence="1" type="ORF">NCTC5664_04046</name>
</gene>
<dbReference type="SUPFAM" id="SSF144052">
    <property type="entry name" value="Thermophilic metalloprotease-like"/>
    <property type="match status" value="1"/>
</dbReference>
<dbReference type="EMBL" id="UHAQ01000004">
    <property type="protein sequence ID" value="SUK96660.1"/>
    <property type="molecule type" value="Genomic_DNA"/>
</dbReference>
<dbReference type="GO" id="GO:0004177">
    <property type="term" value="F:aminopeptidase activity"/>
    <property type="evidence" value="ECO:0007669"/>
    <property type="project" value="UniProtKB-KW"/>
</dbReference>
<protein>
    <submittedName>
        <fullName evidence="1">Aminopeptidase PepS</fullName>
        <ecNumber evidence="1">3.4.11.-</ecNumber>
    </submittedName>
</protein>
<keyword evidence="1" id="KW-0031">Aminopeptidase</keyword>